<dbReference type="InterPro" id="IPR015424">
    <property type="entry name" value="PyrdxlP-dep_Trfase"/>
</dbReference>
<evidence type="ECO:0000256" key="2">
    <source>
        <dbReference type="ARBA" id="ARBA00037999"/>
    </source>
</evidence>
<keyword evidence="1 3" id="KW-0663">Pyridoxal phosphate</keyword>
<comment type="similarity">
    <text evidence="2 3">Belongs to the DegT/DnrJ/EryC1 family.</text>
</comment>
<dbReference type="CDD" id="cd00616">
    <property type="entry name" value="AHBA_syn"/>
    <property type="match status" value="1"/>
</dbReference>
<comment type="caution">
    <text evidence="4">The sequence shown here is derived from an EMBL/GenBank/DDBJ whole genome shotgun (WGS) entry which is preliminary data.</text>
</comment>
<reference evidence="4 5" key="2">
    <citation type="submission" date="2018-04" db="EMBL/GenBank/DDBJ databases">
        <title>Genomic sequence of a freshwater isolate of Shewanella morhuae.</title>
        <authorList>
            <person name="Castillo D.E."/>
            <person name="Gram L."/>
        </authorList>
    </citation>
    <scope>NUCLEOTIDE SEQUENCE [LARGE SCALE GENOMIC DNA]</scope>
    <source>
        <strain evidence="4 5">CW7</strain>
    </source>
</reference>
<dbReference type="PANTHER" id="PTHR30244:SF34">
    <property type="entry name" value="DTDP-4-AMINO-4,6-DIDEOXYGALACTOSE TRANSAMINASE"/>
    <property type="match status" value="1"/>
</dbReference>
<dbReference type="SUPFAM" id="SSF53383">
    <property type="entry name" value="PLP-dependent transferases"/>
    <property type="match status" value="1"/>
</dbReference>
<dbReference type="PANTHER" id="PTHR30244">
    <property type="entry name" value="TRANSAMINASE"/>
    <property type="match status" value="1"/>
</dbReference>
<dbReference type="InterPro" id="IPR000653">
    <property type="entry name" value="DegT/StrS_aminotransferase"/>
</dbReference>
<evidence type="ECO:0000313" key="4">
    <source>
        <dbReference type="EMBL" id="PTA50817.1"/>
    </source>
</evidence>
<gene>
    <name evidence="4" type="primary">pseC</name>
    <name evidence="4" type="ORF">C9I43_10005</name>
</gene>
<accession>A0ABX5HXP6</accession>
<evidence type="ECO:0000256" key="1">
    <source>
        <dbReference type="ARBA" id="ARBA00022898"/>
    </source>
</evidence>
<evidence type="ECO:0000313" key="5">
    <source>
        <dbReference type="Proteomes" id="UP000240506"/>
    </source>
</evidence>
<dbReference type="Proteomes" id="UP000240506">
    <property type="component" value="Unassembled WGS sequence"/>
</dbReference>
<dbReference type="Gene3D" id="3.40.640.10">
    <property type="entry name" value="Type I PLP-dependent aspartate aminotransferase-like (Major domain)"/>
    <property type="match status" value="1"/>
</dbReference>
<dbReference type="PIRSF" id="PIRSF000390">
    <property type="entry name" value="PLP_StrS"/>
    <property type="match status" value="1"/>
</dbReference>
<dbReference type="RefSeq" id="WP_107883356.1">
    <property type="nucleotide sequence ID" value="NZ_PYSG01000002.1"/>
</dbReference>
<dbReference type="InterPro" id="IPR020026">
    <property type="entry name" value="PseC"/>
</dbReference>
<dbReference type="InterPro" id="IPR015422">
    <property type="entry name" value="PyrdxlP-dep_Trfase_small"/>
</dbReference>
<evidence type="ECO:0000256" key="3">
    <source>
        <dbReference type="RuleBase" id="RU004508"/>
    </source>
</evidence>
<dbReference type="InterPro" id="IPR015421">
    <property type="entry name" value="PyrdxlP-dep_Trfase_major"/>
</dbReference>
<protein>
    <submittedName>
        <fullName evidence="4">UDP-4-amino-4, 6-dideoxy-N-acetyl-beta-L-altrosamine transaminase</fullName>
    </submittedName>
</protein>
<dbReference type="NCBIfam" id="TIGR03588">
    <property type="entry name" value="PseC"/>
    <property type="match status" value="1"/>
</dbReference>
<reference evidence="4 5" key="1">
    <citation type="submission" date="2018-03" db="EMBL/GenBank/DDBJ databases">
        <authorList>
            <person name="Dailey F.E."/>
        </authorList>
    </citation>
    <scope>NUCLEOTIDE SEQUENCE [LARGE SCALE GENOMIC DNA]</scope>
    <source>
        <strain evidence="4 5">CW7</strain>
    </source>
</reference>
<proteinExistence type="inferred from homology"/>
<organism evidence="4 5">
    <name type="scientific">Shewanella morhuae</name>
    <dbReference type="NCBI Taxonomy" id="365591"/>
    <lineage>
        <taxon>Bacteria</taxon>
        <taxon>Pseudomonadati</taxon>
        <taxon>Pseudomonadota</taxon>
        <taxon>Gammaproteobacteria</taxon>
        <taxon>Alteromonadales</taxon>
        <taxon>Shewanellaceae</taxon>
        <taxon>Shewanella</taxon>
    </lineage>
</organism>
<name>A0ABX5HXP6_9GAMM</name>
<dbReference type="Gene3D" id="3.90.1150.10">
    <property type="entry name" value="Aspartate Aminotransferase, domain 1"/>
    <property type="match status" value="1"/>
</dbReference>
<dbReference type="Pfam" id="PF01041">
    <property type="entry name" value="DegT_DnrJ_EryC1"/>
    <property type="match status" value="1"/>
</dbReference>
<keyword evidence="5" id="KW-1185">Reference proteome</keyword>
<sequence length="385" mass="43381">MIPYGKQDINQFDIDAVVEVLKSDFLTQGPKVAEFEDAVARAVDAQFAIAVNSATSALHIACLALGVKKGDLVWTSPITFVASANCALYCDAEIDFVDVEPTTGNLCAQAFKNKLEHAKLLGRLPKVVIPVHLAGHSCDMQRISELAKQYQVKIIEDASHAIGGHFQGNKIGSCHFSDITVFSFHPVKVITTAEGGMLTTQDSELAATLNLLRSHGITRELSQLTRPNEGDWYYEQHILGFNYRMSDLQAALGLSQIKRLESFVERRNQFAKYYEKVLKNLNIGFIKPLENCRSAYHLFIIRLPEDKDRKSIFNLMRQAGIGVHVHYFPVYLQPFYIKKGYFSGYCPGAENYYANCLTIPIFTQMKEKEQDFILKKLHDIIFDIN</sequence>
<dbReference type="EMBL" id="PYSG01000002">
    <property type="protein sequence ID" value="PTA50817.1"/>
    <property type="molecule type" value="Genomic_DNA"/>
</dbReference>